<evidence type="ECO:0000313" key="2">
    <source>
        <dbReference type="WBParaSite" id="nRc.2.0.1.t20086-RA"/>
    </source>
</evidence>
<keyword evidence="1" id="KW-1185">Reference proteome</keyword>
<dbReference type="WBParaSite" id="nRc.2.0.1.t20086-RA">
    <property type="protein sequence ID" value="nRc.2.0.1.t20086-RA"/>
    <property type="gene ID" value="nRc.2.0.1.g20086"/>
</dbReference>
<name>A0A915J0U8_ROMCU</name>
<dbReference type="Proteomes" id="UP000887565">
    <property type="component" value="Unplaced"/>
</dbReference>
<accession>A0A915J0U8</accession>
<protein>
    <submittedName>
        <fullName evidence="2">Uncharacterized protein</fullName>
    </submittedName>
</protein>
<dbReference type="AlphaFoldDB" id="A0A915J0U8"/>
<evidence type="ECO:0000313" key="1">
    <source>
        <dbReference type="Proteomes" id="UP000887565"/>
    </source>
</evidence>
<sequence length="106" mass="10958">MATGVAIDGDADCDFCGISLPILALVHFNAFGQFKNVQASHAHFCGKKSAFEAPVFAVEETAHSVADDIGISGIAVVASVGGLAPRDQEAGFDAAAQNATLRRRII</sequence>
<organism evidence="1 2">
    <name type="scientific">Romanomermis culicivorax</name>
    <name type="common">Nematode worm</name>
    <dbReference type="NCBI Taxonomy" id="13658"/>
    <lineage>
        <taxon>Eukaryota</taxon>
        <taxon>Metazoa</taxon>
        <taxon>Ecdysozoa</taxon>
        <taxon>Nematoda</taxon>
        <taxon>Enoplea</taxon>
        <taxon>Dorylaimia</taxon>
        <taxon>Mermithida</taxon>
        <taxon>Mermithoidea</taxon>
        <taxon>Mermithidae</taxon>
        <taxon>Romanomermis</taxon>
    </lineage>
</organism>
<reference evidence="2" key="1">
    <citation type="submission" date="2022-11" db="UniProtKB">
        <authorList>
            <consortium name="WormBaseParasite"/>
        </authorList>
    </citation>
    <scope>IDENTIFICATION</scope>
</reference>
<proteinExistence type="predicted"/>